<evidence type="ECO:0008006" key="3">
    <source>
        <dbReference type="Google" id="ProtNLM"/>
    </source>
</evidence>
<organism evidence="1 2">
    <name type="scientific">Jaapia argillacea MUCL 33604</name>
    <dbReference type="NCBI Taxonomy" id="933084"/>
    <lineage>
        <taxon>Eukaryota</taxon>
        <taxon>Fungi</taxon>
        <taxon>Dikarya</taxon>
        <taxon>Basidiomycota</taxon>
        <taxon>Agaricomycotina</taxon>
        <taxon>Agaricomycetes</taxon>
        <taxon>Agaricomycetidae</taxon>
        <taxon>Jaapiales</taxon>
        <taxon>Jaapiaceae</taxon>
        <taxon>Jaapia</taxon>
    </lineage>
</organism>
<dbReference type="SUPFAM" id="SSF52047">
    <property type="entry name" value="RNI-like"/>
    <property type="match status" value="1"/>
</dbReference>
<dbReference type="InterPro" id="IPR032675">
    <property type="entry name" value="LRR_dom_sf"/>
</dbReference>
<evidence type="ECO:0000313" key="2">
    <source>
        <dbReference type="Proteomes" id="UP000027265"/>
    </source>
</evidence>
<dbReference type="InParanoid" id="A0A067PYX3"/>
<evidence type="ECO:0000313" key="1">
    <source>
        <dbReference type="EMBL" id="KDQ59095.1"/>
    </source>
</evidence>
<name>A0A067PYX3_9AGAM</name>
<dbReference type="EMBL" id="KL197716">
    <property type="protein sequence ID" value="KDQ59095.1"/>
    <property type="molecule type" value="Genomic_DNA"/>
</dbReference>
<sequence length="369" mass="41850">MACLPAELIDLVVEQISHDMETLRSCALTCLTWNARCRYHIFHTISLNYISIRRFRTMLQSAPDIGIYVKRLVMESWAEVDTLISEHDFPALKSLEYIWSIRPIVKGHYVLCHFPTVTNLSLRSCGSIDICALILAFPYLTHLSLCGERKISYFGGKSSNVTKVNTSLECLSIEKASGDALRRVLEGFDLPCLLKIRLGQIQPGDLNTVRDLLDIRGPQLLEFGIRFSGTWGNDEESCRELVSKCHRLQTLHLDCVGCTRSLSDARETFIIAPLSRLPSTALSQLTVADNHSFSFGLDSFDALDAILCTPRFDRLKLLRIVFYDEEQELFDQWVEFYQEFMPLVHARNIVNPMIPQPSFSFDADAASLS</sequence>
<keyword evidence="2" id="KW-1185">Reference proteome</keyword>
<dbReference type="Gene3D" id="3.80.10.10">
    <property type="entry name" value="Ribonuclease Inhibitor"/>
    <property type="match status" value="1"/>
</dbReference>
<accession>A0A067PYX3</accession>
<dbReference type="Proteomes" id="UP000027265">
    <property type="component" value="Unassembled WGS sequence"/>
</dbReference>
<dbReference type="HOGENOM" id="CLU_036316_4_0_1"/>
<dbReference type="OrthoDB" id="2798901at2759"/>
<proteinExistence type="predicted"/>
<reference evidence="2" key="1">
    <citation type="journal article" date="2014" name="Proc. Natl. Acad. Sci. U.S.A.">
        <title>Extensive sampling of basidiomycete genomes demonstrates inadequacy of the white-rot/brown-rot paradigm for wood decay fungi.</title>
        <authorList>
            <person name="Riley R."/>
            <person name="Salamov A.A."/>
            <person name="Brown D.W."/>
            <person name="Nagy L.G."/>
            <person name="Floudas D."/>
            <person name="Held B.W."/>
            <person name="Levasseur A."/>
            <person name="Lombard V."/>
            <person name="Morin E."/>
            <person name="Otillar R."/>
            <person name="Lindquist E.A."/>
            <person name="Sun H."/>
            <person name="LaButti K.M."/>
            <person name="Schmutz J."/>
            <person name="Jabbour D."/>
            <person name="Luo H."/>
            <person name="Baker S.E."/>
            <person name="Pisabarro A.G."/>
            <person name="Walton J.D."/>
            <person name="Blanchette R.A."/>
            <person name="Henrissat B."/>
            <person name="Martin F."/>
            <person name="Cullen D."/>
            <person name="Hibbett D.S."/>
            <person name="Grigoriev I.V."/>
        </authorList>
    </citation>
    <scope>NUCLEOTIDE SEQUENCE [LARGE SCALE GENOMIC DNA]</scope>
    <source>
        <strain evidence="2">MUCL 33604</strain>
    </source>
</reference>
<protein>
    <recommendedName>
        <fullName evidence="3">F-box domain-containing protein</fullName>
    </recommendedName>
</protein>
<dbReference type="AlphaFoldDB" id="A0A067PYX3"/>
<gene>
    <name evidence="1" type="ORF">JAAARDRAFT_33825</name>
</gene>